<evidence type="ECO:0000313" key="7">
    <source>
        <dbReference type="Proteomes" id="UP001500620"/>
    </source>
</evidence>
<dbReference type="SUPFAM" id="SSF51126">
    <property type="entry name" value="Pectin lyase-like"/>
    <property type="match status" value="1"/>
</dbReference>
<gene>
    <name evidence="6" type="ORF">GCM10022255_011530</name>
</gene>
<name>A0ABP8CZW8_9ACTN</name>
<keyword evidence="4" id="KW-0732">Signal</keyword>
<evidence type="ECO:0000256" key="3">
    <source>
        <dbReference type="ARBA" id="ARBA00023085"/>
    </source>
</evidence>
<proteinExistence type="inferred from homology"/>
<dbReference type="CDD" id="cd00161">
    <property type="entry name" value="beta-trefoil_Ricin-like"/>
    <property type="match status" value="1"/>
</dbReference>
<feature type="chain" id="PRO_5046926366" description="Ricin B lectin domain-containing protein" evidence="4">
    <location>
        <begin position="33"/>
        <end position="483"/>
    </location>
</feature>
<dbReference type="SUPFAM" id="SSF50370">
    <property type="entry name" value="Ricin B-like lectins"/>
    <property type="match status" value="1"/>
</dbReference>
<dbReference type="SMART" id="SM00458">
    <property type="entry name" value="RICIN"/>
    <property type="match status" value="1"/>
</dbReference>
<evidence type="ECO:0000256" key="4">
    <source>
        <dbReference type="SAM" id="SignalP"/>
    </source>
</evidence>
<dbReference type="Gene3D" id="2.160.20.10">
    <property type="entry name" value="Single-stranded right-handed beta-helix, Pectin lyase-like"/>
    <property type="match status" value="1"/>
</dbReference>
<dbReference type="Pfam" id="PF14200">
    <property type="entry name" value="RicinB_lectin_2"/>
    <property type="match status" value="2"/>
</dbReference>
<dbReference type="InterPro" id="IPR035992">
    <property type="entry name" value="Ricin_B-like_lectins"/>
</dbReference>
<dbReference type="PANTHER" id="PTHR31321">
    <property type="entry name" value="ACYL-COA THIOESTER HYDROLASE YBHC-RELATED"/>
    <property type="match status" value="1"/>
</dbReference>
<evidence type="ECO:0000256" key="2">
    <source>
        <dbReference type="ARBA" id="ARBA00022801"/>
    </source>
</evidence>
<keyword evidence="7" id="KW-1185">Reference proteome</keyword>
<dbReference type="PROSITE" id="PS50231">
    <property type="entry name" value="RICIN_B_LECTIN"/>
    <property type="match status" value="1"/>
</dbReference>
<dbReference type="InterPro" id="IPR011050">
    <property type="entry name" value="Pectin_lyase_fold/virulence"/>
</dbReference>
<reference evidence="7" key="1">
    <citation type="journal article" date="2019" name="Int. J. Syst. Evol. Microbiol.">
        <title>The Global Catalogue of Microorganisms (GCM) 10K type strain sequencing project: providing services to taxonomists for standard genome sequencing and annotation.</title>
        <authorList>
            <consortium name="The Broad Institute Genomics Platform"/>
            <consortium name="The Broad Institute Genome Sequencing Center for Infectious Disease"/>
            <person name="Wu L."/>
            <person name="Ma J."/>
        </authorList>
    </citation>
    <scope>NUCLEOTIDE SEQUENCE [LARGE SCALE GENOMIC DNA]</scope>
    <source>
        <strain evidence="7">JCM 17441</strain>
    </source>
</reference>
<dbReference type="InterPro" id="IPR012334">
    <property type="entry name" value="Pectin_lyas_fold"/>
</dbReference>
<dbReference type="Proteomes" id="UP001500620">
    <property type="component" value="Unassembled WGS sequence"/>
</dbReference>
<sequence>MSSRRTRIIAAVAVTAAVPVAVLAVTVWPSQAATTPTGDGVYTMASGASGKCIDAAGASMDNSALLVQVACNASAGDQQWRAVARSSGQFNLANGNSGRCIDVPSASTTSGTQLQQYGCGDGSKTNQLWTFGASSAASGKYLVKSVATGLCISDKDGSTAGNNPIVEETCSDIARMQWSFNPGSGPTSGTKPTVAADGSGTYRTVQAAIDAVPAGNTARRTITIKAGTYRENVIIPSNKPFITLQGLGSGPGNVLIVSNKDAGTYGTHGSATVYVQSHDFIATNLTFSNDFDENQPTTGAQALALDLNADKQQLLNVRLLADQDTFLINDAARVYVRNSYVEGTVDFIYGGGVAVFQGCSIYEKRSTGGPITAASTPASRMYGFLFYQSAITGATANTTTLGRPWRADAQVLYRESSLSNTIRTAQPWTDMSTNSWKNARFMEYRNTGAGAGTNSNRPQLSDAQAANYTPAKYLAGTDGWNPL</sequence>
<keyword evidence="3" id="KW-0063">Aspartyl esterase</keyword>
<dbReference type="EMBL" id="BAABAT010000002">
    <property type="protein sequence ID" value="GAA4245198.1"/>
    <property type="molecule type" value="Genomic_DNA"/>
</dbReference>
<evidence type="ECO:0000259" key="5">
    <source>
        <dbReference type="SMART" id="SM00458"/>
    </source>
</evidence>
<protein>
    <recommendedName>
        <fullName evidence="5">Ricin B lectin domain-containing protein</fullName>
    </recommendedName>
</protein>
<dbReference type="InterPro" id="IPR000070">
    <property type="entry name" value="Pectinesterase_cat"/>
</dbReference>
<dbReference type="InterPro" id="IPR000772">
    <property type="entry name" value="Ricin_B_lectin"/>
</dbReference>
<dbReference type="PANTHER" id="PTHR31321:SF57">
    <property type="entry name" value="PECTINESTERASE 53-RELATED"/>
    <property type="match status" value="1"/>
</dbReference>
<accession>A0ABP8CZW8</accession>
<dbReference type="Pfam" id="PF01095">
    <property type="entry name" value="Pectinesterase"/>
    <property type="match status" value="1"/>
</dbReference>
<comment type="caution">
    <text evidence="6">The sequence shown here is derived from an EMBL/GenBank/DDBJ whole genome shotgun (WGS) entry which is preliminary data.</text>
</comment>
<keyword evidence="2" id="KW-0378">Hydrolase</keyword>
<organism evidence="6 7">
    <name type="scientific">Dactylosporangium darangshiense</name>
    <dbReference type="NCBI Taxonomy" id="579108"/>
    <lineage>
        <taxon>Bacteria</taxon>
        <taxon>Bacillati</taxon>
        <taxon>Actinomycetota</taxon>
        <taxon>Actinomycetes</taxon>
        <taxon>Micromonosporales</taxon>
        <taxon>Micromonosporaceae</taxon>
        <taxon>Dactylosporangium</taxon>
    </lineage>
</organism>
<feature type="domain" description="Ricin B lectin" evidence="5">
    <location>
        <begin position="39"/>
        <end position="181"/>
    </location>
</feature>
<dbReference type="Gene3D" id="2.80.10.50">
    <property type="match status" value="2"/>
</dbReference>
<feature type="signal peptide" evidence="4">
    <location>
        <begin position="1"/>
        <end position="32"/>
    </location>
</feature>
<comment type="similarity">
    <text evidence="1">Belongs to the pectinesterase family.</text>
</comment>
<dbReference type="RefSeq" id="WP_345121984.1">
    <property type="nucleotide sequence ID" value="NZ_BAABAT010000002.1"/>
</dbReference>
<evidence type="ECO:0000313" key="6">
    <source>
        <dbReference type="EMBL" id="GAA4245198.1"/>
    </source>
</evidence>
<evidence type="ECO:0000256" key="1">
    <source>
        <dbReference type="ARBA" id="ARBA00008891"/>
    </source>
</evidence>